<evidence type="ECO:0000256" key="7">
    <source>
        <dbReference type="ARBA" id="ARBA00029833"/>
    </source>
</evidence>
<proteinExistence type="inferred from homology"/>
<evidence type="ECO:0000313" key="8">
    <source>
        <dbReference type="EMBL" id="KIW72144.1"/>
    </source>
</evidence>
<evidence type="ECO:0000256" key="4">
    <source>
        <dbReference type="ARBA" id="ARBA00022786"/>
    </source>
</evidence>
<name>A0A0D2GIH1_9EURO</name>
<dbReference type="Proteomes" id="UP000054266">
    <property type="component" value="Unassembled WGS sequence"/>
</dbReference>
<gene>
    <name evidence="8" type="ORF">PV04_00363</name>
</gene>
<evidence type="ECO:0000313" key="9">
    <source>
        <dbReference type="Proteomes" id="UP000054266"/>
    </source>
</evidence>
<dbReference type="GO" id="GO:0005829">
    <property type="term" value="C:cytosol"/>
    <property type="evidence" value="ECO:0007669"/>
    <property type="project" value="TreeGrafter"/>
</dbReference>
<keyword evidence="6" id="KW-0072">Autophagy</keyword>
<dbReference type="PANTHER" id="PTHR14957">
    <property type="entry name" value="UBIQUITIN-LIKE-CONJUGATING ENZYME ATG10"/>
    <property type="match status" value="1"/>
</dbReference>
<dbReference type="GO" id="GO:0015031">
    <property type="term" value="P:protein transport"/>
    <property type="evidence" value="ECO:0007669"/>
    <property type="project" value="UniProtKB-KW"/>
</dbReference>
<dbReference type="STRING" id="5601.A0A0D2GIH1"/>
<dbReference type="Pfam" id="PF03987">
    <property type="entry name" value="Autophagy_act_C"/>
    <property type="match status" value="1"/>
</dbReference>
<organism evidence="8 9">
    <name type="scientific">Phialophora macrospora</name>
    <dbReference type="NCBI Taxonomy" id="1851006"/>
    <lineage>
        <taxon>Eukaryota</taxon>
        <taxon>Fungi</taxon>
        <taxon>Dikarya</taxon>
        <taxon>Ascomycota</taxon>
        <taxon>Pezizomycotina</taxon>
        <taxon>Eurotiomycetes</taxon>
        <taxon>Chaetothyriomycetidae</taxon>
        <taxon>Chaetothyriales</taxon>
        <taxon>Herpotrichiellaceae</taxon>
        <taxon>Phialophora</taxon>
    </lineage>
</organism>
<keyword evidence="4" id="KW-0833">Ubl conjugation pathway</keyword>
<accession>A0A0D2GIH1</accession>
<sequence length="225" mass="24821">MCSVRAFPAITEDEFSAACKALERRSADHLSDTDWLGVRWTGEELLIRQRRKISLCSGDNGVAGDQRKDAIETEAEKEVIEDMIEDEVEDASIKDTRASRCSEDDCLIVEFSIILSPTYCVPALWFSCQSVPHRQPITLDRIYEQLVPQPSSASLRSVGVLGGISMAHHPVSDLPSFFLHPCNTQDALSVLKPDKTLAPEDYLILWLGLIGSAVGLHIPSKLLSA</sequence>
<evidence type="ECO:0000256" key="3">
    <source>
        <dbReference type="ARBA" id="ARBA00022679"/>
    </source>
</evidence>
<keyword evidence="3" id="KW-0808">Transferase</keyword>
<dbReference type="Gene3D" id="3.30.1460.50">
    <property type="match status" value="1"/>
</dbReference>
<dbReference type="InterPro" id="IPR007135">
    <property type="entry name" value="Atg3/Atg10"/>
</dbReference>
<dbReference type="AlphaFoldDB" id="A0A0D2GIH1"/>
<reference evidence="8 9" key="1">
    <citation type="submission" date="2015-01" db="EMBL/GenBank/DDBJ databases">
        <title>The Genome Sequence of Capronia semiimmersa CBS27337.</title>
        <authorList>
            <consortium name="The Broad Institute Genomics Platform"/>
            <person name="Cuomo C."/>
            <person name="de Hoog S."/>
            <person name="Gorbushina A."/>
            <person name="Stielow B."/>
            <person name="Teixiera M."/>
            <person name="Abouelleil A."/>
            <person name="Chapman S.B."/>
            <person name="Priest M."/>
            <person name="Young S.K."/>
            <person name="Wortman J."/>
            <person name="Nusbaum C."/>
            <person name="Birren B."/>
        </authorList>
    </citation>
    <scope>NUCLEOTIDE SEQUENCE [LARGE SCALE GENOMIC DNA]</scope>
    <source>
        <strain evidence="8 9">CBS 27337</strain>
    </source>
</reference>
<evidence type="ECO:0000256" key="1">
    <source>
        <dbReference type="ARBA" id="ARBA00005696"/>
    </source>
</evidence>
<dbReference type="HOGENOM" id="CLU_072332_0_2_1"/>
<dbReference type="GO" id="GO:0000422">
    <property type="term" value="P:autophagy of mitochondrion"/>
    <property type="evidence" value="ECO:0007669"/>
    <property type="project" value="TreeGrafter"/>
</dbReference>
<comment type="similarity">
    <text evidence="1">Belongs to the ATG10 family.</text>
</comment>
<keyword evidence="9" id="KW-1185">Reference proteome</keyword>
<evidence type="ECO:0000256" key="6">
    <source>
        <dbReference type="ARBA" id="ARBA00023006"/>
    </source>
</evidence>
<dbReference type="PANTHER" id="PTHR14957:SF1">
    <property type="entry name" value="UBIQUITIN-LIKE-CONJUGATING ENZYME ATG10"/>
    <property type="match status" value="1"/>
</dbReference>
<dbReference type="GO" id="GO:0032446">
    <property type="term" value="P:protein modification by small protein conjugation"/>
    <property type="evidence" value="ECO:0007669"/>
    <property type="project" value="TreeGrafter"/>
</dbReference>
<dbReference type="GO" id="GO:0061651">
    <property type="term" value="F:Atg12 conjugating enzyme activity"/>
    <property type="evidence" value="ECO:0007669"/>
    <property type="project" value="TreeGrafter"/>
</dbReference>
<protein>
    <recommendedName>
        <fullName evidence="2">Ubiquitin-like-conjugating enzyme ATG10</fullName>
    </recommendedName>
    <alternativeName>
        <fullName evidence="7">Autophagy-related protein 10</fullName>
    </alternativeName>
</protein>
<keyword evidence="5" id="KW-0813">Transport</keyword>
<keyword evidence="5" id="KW-0653">Protein transport</keyword>
<dbReference type="GO" id="GO:0000045">
    <property type="term" value="P:autophagosome assembly"/>
    <property type="evidence" value="ECO:0007669"/>
    <property type="project" value="TreeGrafter"/>
</dbReference>
<evidence type="ECO:0000256" key="5">
    <source>
        <dbReference type="ARBA" id="ARBA00022927"/>
    </source>
</evidence>
<evidence type="ECO:0000256" key="2">
    <source>
        <dbReference type="ARBA" id="ARBA00021099"/>
    </source>
</evidence>
<dbReference type="EMBL" id="KN846956">
    <property type="protein sequence ID" value="KIW72144.1"/>
    <property type="molecule type" value="Genomic_DNA"/>
</dbReference>